<protein>
    <recommendedName>
        <fullName evidence="3">DUF7605 domain-containing protein</fullName>
    </recommendedName>
</protein>
<comment type="caution">
    <text evidence="4">The sequence shown here is derived from an EMBL/GenBank/DDBJ whole genome shotgun (WGS) entry which is preliminary data.</text>
</comment>
<dbReference type="EMBL" id="QZAO01000698">
    <property type="protein sequence ID" value="THW60025.1"/>
    <property type="molecule type" value="Genomic_DNA"/>
</dbReference>
<dbReference type="PANTHER" id="PTHR36681:SF3">
    <property type="entry name" value="NUCLEAR GTPASE, GERMINAL CENTER-ASSOCIATED, TANDEM DUPLICATE 3"/>
    <property type="match status" value="1"/>
</dbReference>
<keyword evidence="1" id="KW-0175">Coiled coil</keyword>
<dbReference type="AlphaFoldDB" id="A0A4S8Z8U9"/>
<evidence type="ECO:0000313" key="5">
    <source>
        <dbReference type="Proteomes" id="UP000308802"/>
    </source>
</evidence>
<feature type="domain" description="DUF7605" evidence="3">
    <location>
        <begin position="569"/>
        <end position="744"/>
    </location>
</feature>
<dbReference type="InterPro" id="IPR056024">
    <property type="entry name" value="DUF7605"/>
</dbReference>
<feature type="region of interest" description="Disordered" evidence="2">
    <location>
        <begin position="1"/>
        <end position="22"/>
    </location>
</feature>
<organism evidence="4 5">
    <name type="scientific">Aureobasidium pullulans</name>
    <name type="common">Black yeast</name>
    <name type="synonym">Pullularia pullulans</name>
    <dbReference type="NCBI Taxonomy" id="5580"/>
    <lineage>
        <taxon>Eukaryota</taxon>
        <taxon>Fungi</taxon>
        <taxon>Dikarya</taxon>
        <taxon>Ascomycota</taxon>
        <taxon>Pezizomycotina</taxon>
        <taxon>Dothideomycetes</taxon>
        <taxon>Dothideomycetidae</taxon>
        <taxon>Dothideales</taxon>
        <taxon>Saccotheciaceae</taxon>
        <taxon>Aureobasidium</taxon>
    </lineage>
</organism>
<feature type="coiled-coil region" evidence="1">
    <location>
        <begin position="361"/>
        <end position="388"/>
    </location>
</feature>
<feature type="compositionally biased region" description="Basic and acidic residues" evidence="2">
    <location>
        <begin position="1"/>
        <end position="13"/>
    </location>
</feature>
<evidence type="ECO:0000259" key="3">
    <source>
        <dbReference type="Pfam" id="PF24564"/>
    </source>
</evidence>
<name>A0A4S8Z8U9_AURPU</name>
<dbReference type="SUPFAM" id="SSF52540">
    <property type="entry name" value="P-loop containing nucleoside triphosphate hydrolases"/>
    <property type="match status" value="1"/>
</dbReference>
<reference evidence="4 5" key="1">
    <citation type="submission" date="2018-10" db="EMBL/GenBank/DDBJ databases">
        <title>Fifty Aureobasidium pullulans genomes reveal a recombining polyextremotolerant generalist.</title>
        <authorList>
            <person name="Gostincar C."/>
            <person name="Turk M."/>
            <person name="Zajc J."/>
            <person name="Gunde-Cimerman N."/>
        </authorList>
    </citation>
    <scope>NUCLEOTIDE SEQUENCE [LARGE SCALE GENOMIC DNA]</scope>
    <source>
        <strain evidence="4 5">EXF-10659</strain>
    </source>
</reference>
<dbReference type="InterPro" id="IPR027417">
    <property type="entry name" value="P-loop_NTPase"/>
</dbReference>
<dbReference type="Gene3D" id="3.40.50.300">
    <property type="entry name" value="P-loop containing nucleotide triphosphate hydrolases"/>
    <property type="match status" value="1"/>
</dbReference>
<sequence>MHSDGVHIRDHNTLGRMPSTGAQHRICHQRTLRFAGHISAMFKKVFQERQYIDVHVETLIQHVNGILDARPSNEVRFALIGHMGCGKSSLINAILGVFEIARKDGSSGFSCTWSIQEFRRPFPHQTAPFRAEILFYDEIELDKLFATMVSELLRAIASETTRDAEQQEDDEVEKVAKRGAAHIKTFQALFHDKPEFATDDATKEFISQAEGDRGKDVVSRMIMWAEELIRKAETNFQSTTPSELLQQMRNYTHGPVDCEDDEHVFWPLIKKVTFGITGCPVLEDGVILVDMPGSHDSNSIQALTSRRALKECNYYVPTAAIIRALSDDTLNDFLEEGFRRKRVFIVLTKIDDIDTSLSGRQAELTARLSELQERRLRARREGKAQEKAAIVLLEEEVEDELRLVRAEESPSTAIMERNSKVANNLIDDYKRRTGDQRPLDVFPVCSKMSEQYQRGFAAELDLTDEQTGISALHDHLIKTRFNDVKYLYQDQLPLVLGRIELWCDKRHFARKDVLEKTVEEPATVSTSHTSFRGYLTDRVQRYATHIDSFLEDANGRVQELLDGMKGYENAWIKRASKLCDDWEAKYTTTQYASLVKAFGVKKKMRHLKETNCNIDLALIVKRNMASDVELLTDFADRQKLRMIALFKEPLSRMEVDLRNHQEIALFLPRSLLQQFGLHKKAMVVPLDKCFTVLREDLRNIGRDLTTTTGDSIIMQCMNPVYVEVMNIKGRGSGIRRPRKMQECVDRLWPDVREQAKFRYTKAFRKCSEGLSAVVETILEDIQDSFDAFCQEKKFEEPGEIQLRKELAVTLTKANEIYFGPFRKIMGEYKMNMLPEGVKKEEH</sequence>
<gene>
    <name evidence="4" type="ORF">D6D19_10163</name>
</gene>
<dbReference type="Proteomes" id="UP000308802">
    <property type="component" value="Unassembled WGS sequence"/>
</dbReference>
<proteinExistence type="predicted"/>
<evidence type="ECO:0000256" key="1">
    <source>
        <dbReference type="SAM" id="Coils"/>
    </source>
</evidence>
<dbReference type="Pfam" id="PF24564">
    <property type="entry name" value="DUF7605"/>
    <property type="match status" value="1"/>
</dbReference>
<accession>A0A4S8Z8U9</accession>
<evidence type="ECO:0000313" key="4">
    <source>
        <dbReference type="EMBL" id="THW60025.1"/>
    </source>
</evidence>
<dbReference type="PANTHER" id="PTHR36681">
    <property type="entry name" value="NUCLEAR GTPASE, GERMINAL CENTER-ASSOCIATED, TANDEM DUPLICATE 3"/>
    <property type="match status" value="1"/>
</dbReference>
<evidence type="ECO:0000256" key="2">
    <source>
        <dbReference type="SAM" id="MobiDB-lite"/>
    </source>
</evidence>